<evidence type="ECO:0000256" key="1">
    <source>
        <dbReference type="ARBA" id="ARBA00005964"/>
    </source>
</evidence>
<dbReference type="EC" id="3.1.1.-" evidence="4"/>
<dbReference type="ESTHER" id="mizye-a0a210ptq5">
    <property type="family name" value="Carb_B_Mollusca"/>
</dbReference>
<feature type="signal peptide" evidence="4">
    <location>
        <begin position="1"/>
        <end position="21"/>
    </location>
</feature>
<dbReference type="InterPro" id="IPR019826">
    <property type="entry name" value="Carboxylesterase_B_AS"/>
</dbReference>
<name>A0A210PTQ5_MIZYE</name>
<dbReference type="InterPro" id="IPR002018">
    <property type="entry name" value="CarbesteraseB"/>
</dbReference>
<evidence type="ECO:0000256" key="2">
    <source>
        <dbReference type="ARBA" id="ARBA00022729"/>
    </source>
</evidence>
<dbReference type="AlphaFoldDB" id="A0A210PTQ5"/>
<proteinExistence type="inferred from homology"/>
<accession>A0A210PTQ5</accession>
<keyword evidence="3 4" id="KW-0378">Hydrolase</keyword>
<dbReference type="PANTHER" id="PTHR43903">
    <property type="entry name" value="NEUROLIGIN"/>
    <property type="match status" value="1"/>
</dbReference>
<dbReference type="PROSITE" id="PS00122">
    <property type="entry name" value="CARBOXYLESTERASE_B_1"/>
    <property type="match status" value="1"/>
</dbReference>
<dbReference type="STRING" id="6573.A0A210PTQ5"/>
<comment type="similarity">
    <text evidence="1 4">Belongs to the type-B carboxylesterase/lipase family.</text>
</comment>
<dbReference type="EMBL" id="NEDP02005500">
    <property type="protein sequence ID" value="OWF39890.1"/>
    <property type="molecule type" value="Genomic_DNA"/>
</dbReference>
<feature type="chain" id="PRO_5011826274" description="Carboxylic ester hydrolase" evidence="4">
    <location>
        <begin position="22"/>
        <end position="574"/>
    </location>
</feature>
<evidence type="ECO:0000256" key="3">
    <source>
        <dbReference type="ARBA" id="ARBA00022801"/>
    </source>
</evidence>
<dbReference type="Gene3D" id="3.40.50.1820">
    <property type="entry name" value="alpha/beta hydrolase"/>
    <property type="match status" value="1"/>
</dbReference>
<protein>
    <recommendedName>
        <fullName evidence="4">Carboxylic ester hydrolase</fullName>
        <ecNumber evidence="4">3.1.1.-</ecNumber>
    </recommendedName>
</protein>
<dbReference type="InterPro" id="IPR019819">
    <property type="entry name" value="Carboxylesterase_B_CS"/>
</dbReference>
<gene>
    <name evidence="6" type="ORF">KP79_PYT06153</name>
</gene>
<keyword evidence="2 4" id="KW-0732">Signal</keyword>
<keyword evidence="7" id="KW-1185">Reference proteome</keyword>
<dbReference type="GO" id="GO:0016787">
    <property type="term" value="F:hydrolase activity"/>
    <property type="evidence" value="ECO:0007669"/>
    <property type="project" value="UniProtKB-KW"/>
</dbReference>
<reference evidence="6 7" key="1">
    <citation type="journal article" date="2017" name="Nat. Ecol. Evol.">
        <title>Scallop genome provides insights into evolution of bilaterian karyotype and development.</title>
        <authorList>
            <person name="Wang S."/>
            <person name="Zhang J."/>
            <person name="Jiao W."/>
            <person name="Li J."/>
            <person name="Xun X."/>
            <person name="Sun Y."/>
            <person name="Guo X."/>
            <person name="Huan P."/>
            <person name="Dong B."/>
            <person name="Zhang L."/>
            <person name="Hu X."/>
            <person name="Sun X."/>
            <person name="Wang J."/>
            <person name="Zhao C."/>
            <person name="Wang Y."/>
            <person name="Wang D."/>
            <person name="Huang X."/>
            <person name="Wang R."/>
            <person name="Lv J."/>
            <person name="Li Y."/>
            <person name="Zhang Z."/>
            <person name="Liu B."/>
            <person name="Lu W."/>
            <person name="Hui Y."/>
            <person name="Liang J."/>
            <person name="Zhou Z."/>
            <person name="Hou R."/>
            <person name="Li X."/>
            <person name="Liu Y."/>
            <person name="Li H."/>
            <person name="Ning X."/>
            <person name="Lin Y."/>
            <person name="Zhao L."/>
            <person name="Xing Q."/>
            <person name="Dou J."/>
            <person name="Li Y."/>
            <person name="Mao J."/>
            <person name="Guo H."/>
            <person name="Dou H."/>
            <person name="Li T."/>
            <person name="Mu C."/>
            <person name="Jiang W."/>
            <person name="Fu Q."/>
            <person name="Fu X."/>
            <person name="Miao Y."/>
            <person name="Liu J."/>
            <person name="Yu Q."/>
            <person name="Li R."/>
            <person name="Liao H."/>
            <person name="Li X."/>
            <person name="Kong Y."/>
            <person name="Jiang Z."/>
            <person name="Chourrout D."/>
            <person name="Li R."/>
            <person name="Bao Z."/>
        </authorList>
    </citation>
    <scope>NUCLEOTIDE SEQUENCE [LARGE SCALE GENOMIC DNA]</scope>
    <source>
        <strain evidence="6 7">PY_sf001</strain>
    </source>
</reference>
<dbReference type="SUPFAM" id="SSF53474">
    <property type="entry name" value="alpha/beta-Hydrolases"/>
    <property type="match status" value="1"/>
</dbReference>
<sequence>MYFGLLEMMVVMSVLLSESRSIPVVQTTMGLVRGLTRRVDRTYIFEFRGIPFAKPPIGKFRFRKTEAHDQWNGLLDATTFRPACMQRIHADSILPLPNTEISEDCLTLNIYVPGNISYDSRKSVMVWIHGGGFYTNQGSMYNGTYIALYGDVIVVTVNYRLGVLGFLSTGNKDLPGNLGLWDQHLALQWIKDNIASFGGDPNSITLFGMSSGGASVSLHTLIPRNKHLFQRVIAQSGTANSYLAFVYDPLFYVKVLGKLLGCTSDTEATDTKQFVHCINGTSAEAILSAQEAMSWHRGDRARYELMFGAVVDGDVFTDYPEELLSRETSASFQLFRSVDFLAGGTDKEGSMFYGIFHEELSKEFNFNPMDGFPPGIVCEFLIPGLVKDLFPKCLHRRVLEQAICQKYRGTDDGSRASKMLDLYGDVFFIVPVIKILSAHSKDNSITNSYQYLFSRHYTSKEDSTLPDWFVGTPHTAEKTFLFRGTQRSNIAYNRIEDLTLAKQMIKLWTNFAKYGNPSDITLPKWSPYTEDDGYFYNISFVPASSSTHVFRDRVSFWMSEVPQIVKATCQHQEL</sequence>
<dbReference type="Proteomes" id="UP000242188">
    <property type="component" value="Unassembled WGS sequence"/>
</dbReference>
<evidence type="ECO:0000313" key="6">
    <source>
        <dbReference type="EMBL" id="OWF39890.1"/>
    </source>
</evidence>
<evidence type="ECO:0000259" key="5">
    <source>
        <dbReference type="Pfam" id="PF00135"/>
    </source>
</evidence>
<organism evidence="6 7">
    <name type="scientific">Mizuhopecten yessoensis</name>
    <name type="common">Japanese scallop</name>
    <name type="synonym">Patinopecten yessoensis</name>
    <dbReference type="NCBI Taxonomy" id="6573"/>
    <lineage>
        <taxon>Eukaryota</taxon>
        <taxon>Metazoa</taxon>
        <taxon>Spiralia</taxon>
        <taxon>Lophotrochozoa</taxon>
        <taxon>Mollusca</taxon>
        <taxon>Bivalvia</taxon>
        <taxon>Autobranchia</taxon>
        <taxon>Pteriomorphia</taxon>
        <taxon>Pectinida</taxon>
        <taxon>Pectinoidea</taxon>
        <taxon>Pectinidae</taxon>
        <taxon>Mizuhopecten</taxon>
    </lineage>
</organism>
<dbReference type="PROSITE" id="PS00941">
    <property type="entry name" value="CARBOXYLESTERASE_B_2"/>
    <property type="match status" value="1"/>
</dbReference>
<feature type="domain" description="Carboxylesterase type B" evidence="5">
    <location>
        <begin position="23"/>
        <end position="557"/>
    </location>
</feature>
<dbReference type="InterPro" id="IPR029058">
    <property type="entry name" value="AB_hydrolase_fold"/>
</dbReference>
<dbReference type="OrthoDB" id="408631at2759"/>
<evidence type="ECO:0000313" key="7">
    <source>
        <dbReference type="Proteomes" id="UP000242188"/>
    </source>
</evidence>
<evidence type="ECO:0000256" key="4">
    <source>
        <dbReference type="RuleBase" id="RU361235"/>
    </source>
</evidence>
<dbReference type="Pfam" id="PF00135">
    <property type="entry name" value="COesterase"/>
    <property type="match status" value="1"/>
</dbReference>
<comment type="caution">
    <text evidence="6">The sequence shown here is derived from an EMBL/GenBank/DDBJ whole genome shotgun (WGS) entry which is preliminary data.</text>
</comment>
<dbReference type="InterPro" id="IPR051093">
    <property type="entry name" value="Neuroligin/BSAL"/>
</dbReference>